<keyword evidence="3" id="KW-0274">FAD</keyword>
<keyword evidence="4" id="KW-0560">Oxidoreductase</keyword>
<dbReference type="AlphaFoldDB" id="A0A2S4KXZ7"/>
<dbReference type="GO" id="GO:0071949">
    <property type="term" value="F:FAD binding"/>
    <property type="evidence" value="ECO:0007669"/>
    <property type="project" value="InterPro"/>
</dbReference>
<dbReference type="Pfam" id="PF01494">
    <property type="entry name" value="FAD_binding_3"/>
    <property type="match status" value="1"/>
</dbReference>
<dbReference type="PANTHER" id="PTHR13789:SF147">
    <property type="entry name" value="PUTATIVE (AFU_ORTHOLOGUE AFUA_2G01950)-RELATED"/>
    <property type="match status" value="1"/>
</dbReference>
<evidence type="ECO:0000259" key="6">
    <source>
        <dbReference type="Pfam" id="PF01494"/>
    </source>
</evidence>
<gene>
    <name evidence="7" type="ORF">TPAR_04732</name>
</gene>
<evidence type="ECO:0000256" key="3">
    <source>
        <dbReference type="ARBA" id="ARBA00022827"/>
    </source>
</evidence>
<protein>
    <submittedName>
        <fullName evidence="7">Monooxygenase, FAD-binding protein</fullName>
    </submittedName>
</protein>
<dbReference type="GO" id="GO:0004497">
    <property type="term" value="F:monooxygenase activity"/>
    <property type="evidence" value="ECO:0007669"/>
    <property type="project" value="UniProtKB-KW"/>
</dbReference>
<dbReference type="PANTHER" id="PTHR13789">
    <property type="entry name" value="MONOOXYGENASE"/>
    <property type="match status" value="1"/>
</dbReference>
<evidence type="ECO:0000256" key="5">
    <source>
        <dbReference type="ARBA" id="ARBA00023033"/>
    </source>
</evidence>
<dbReference type="Proteomes" id="UP000237481">
    <property type="component" value="Unassembled WGS sequence"/>
</dbReference>
<evidence type="ECO:0000313" key="7">
    <source>
        <dbReference type="EMBL" id="POR35056.1"/>
    </source>
</evidence>
<keyword evidence="5 7" id="KW-0503">Monooxygenase</keyword>
<sequence>MSAQRAADASGLRVAIVGAGSQLAPNLLEPVVVEDTGQAAHRVFLPPEETAADPEMMALLDSNQPDTNFAAAPSMTYTTKGSKEDMLDVYADFCPLIQCMVRLVADGEVCEWKLRIHKPLLAWVHGCVTLGGDACHPMLPHINQGASMAIEDGAVLAEVLAQAPETTPEAINKRLRVYELLRKERTATLVDLAAFSGRTLHLGSGKAKEERDREFAEANIDGAASQQVGVAGCPADDLFARLYEGSQRAV</sequence>
<comment type="caution">
    <text evidence="7">The sequence shown here is derived from an EMBL/GenBank/DDBJ whole genome shotgun (WGS) entry which is preliminary data.</text>
</comment>
<dbReference type="InterPro" id="IPR036188">
    <property type="entry name" value="FAD/NAD-bd_sf"/>
</dbReference>
<dbReference type="InterPro" id="IPR002938">
    <property type="entry name" value="FAD-bd"/>
</dbReference>
<dbReference type="EMBL" id="PKSG01000470">
    <property type="protein sequence ID" value="POR35056.1"/>
    <property type="molecule type" value="Genomic_DNA"/>
</dbReference>
<proteinExistence type="inferred from homology"/>
<feature type="domain" description="FAD-binding" evidence="6">
    <location>
        <begin position="123"/>
        <end position="191"/>
    </location>
</feature>
<evidence type="ECO:0000256" key="2">
    <source>
        <dbReference type="ARBA" id="ARBA00022630"/>
    </source>
</evidence>
<dbReference type="OrthoDB" id="1878542at2759"/>
<dbReference type="InterPro" id="IPR050493">
    <property type="entry name" value="FAD-dep_Monooxygenase_BioMet"/>
</dbReference>
<evidence type="ECO:0000256" key="1">
    <source>
        <dbReference type="ARBA" id="ARBA00007992"/>
    </source>
</evidence>
<name>A0A2S4KXZ7_9HYPO</name>
<accession>A0A2S4KXZ7</accession>
<evidence type="ECO:0000313" key="8">
    <source>
        <dbReference type="Proteomes" id="UP000237481"/>
    </source>
</evidence>
<dbReference type="Gene3D" id="3.50.50.60">
    <property type="entry name" value="FAD/NAD(P)-binding domain"/>
    <property type="match status" value="1"/>
</dbReference>
<reference evidence="7 8" key="1">
    <citation type="submission" date="2018-01" db="EMBL/GenBank/DDBJ databases">
        <title>Harnessing the power of phylogenomics to disentangle the directionality and signatures of interkingdom host jumping in the parasitic fungal genus Tolypocladium.</title>
        <authorList>
            <person name="Quandt C.A."/>
            <person name="Patterson W."/>
            <person name="Spatafora J.W."/>
        </authorList>
    </citation>
    <scope>NUCLEOTIDE SEQUENCE [LARGE SCALE GENOMIC DNA]</scope>
    <source>
        <strain evidence="7 8">NRBC 100945</strain>
    </source>
</reference>
<keyword evidence="2" id="KW-0285">Flavoprotein</keyword>
<evidence type="ECO:0000256" key="4">
    <source>
        <dbReference type="ARBA" id="ARBA00023002"/>
    </source>
</evidence>
<dbReference type="STRING" id="94208.A0A2S4KXZ7"/>
<keyword evidence="8" id="KW-1185">Reference proteome</keyword>
<dbReference type="SUPFAM" id="SSF51905">
    <property type="entry name" value="FAD/NAD(P)-binding domain"/>
    <property type="match status" value="1"/>
</dbReference>
<comment type="similarity">
    <text evidence="1">Belongs to the paxM FAD-dependent monooxygenase family.</text>
</comment>
<organism evidence="7 8">
    <name type="scientific">Tolypocladium paradoxum</name>
    <dbReference type="NCBI Taxonomy" id="94208"/>
    <lineage>
        <taxon>Eukaryota</taxon>
        <taxon>Fungi</taxon>
        <taxon>Dikarya</taxon>
        <taxon>Ascomycota</taxon>
        <taxon>Pezizomycotina</taxon>
        <taxon>Sordariomycetes</taxon>
        <taxon>Hypocreomycetidae</taxon>
        <taxon>Hypocreales</taxon>
        <taxon>Ophiocordycipitaceae</taxon>
        <taxon>Tolypocladium</taxon>
    </lineage>
</organism>